<organism evidence="2 3">
    <name type="scientific">Macrolepiota fuliginosa MF-IS2</name>
    <dbReference type="NCBI Taxonomy" id="1400762"/>
    <lineage>
        <taxon>Eukaryota</taxon>
        <taxon>Fungi</taxon>
        <taxon>Dikarya</taxon>
        <taxon>Basidiomycota</taxon>
        <taxon>Agaricomycotina</taxon>
        <taxon>Agaricomycetes</taxon>
        <taxon>Agaricomycetidae</taxon>
        <taxon>Agaricales</taxon>
        <taxon>Agaricineae</taxon>
        <taxon>Agaricaceae</taxon>
        <taxon>Macrolepiota</taxon>
    </lineage>
</organism>
<sequence length="211" mass="23973">MYVQHVINVNQTKFDWTFEEAICALYDQFILPMVMHDAREGLKRVHYDSRIGIQGYYDAIMENAQCMTVHPDDYTLIKVEDSLLLSEGSHTWRKTSQDPNERSSTMEQLQTGGTNYNICPQRVSQGMIVLNEVGASHSSNEGDKQALLSEDENKLVEVKVVESEYGSYSDKNDFLTTISDKPIEVLSDYGSDNEWNTEVPNKDTDIGNVDD</sequence>
<evidence type="ECO:0000313" key="3">
    <source>
        <dbReference type="Proteomes" id="UP000807342"/>
    </source>
</evidence>
<dbReference type="OrthoDB" id="3060267at2759"/>
<comment type="caution">
    <text evidence="2">The sequence shown here is derived from an EMBL/GenBank/DDBJ whole genome shotgun (WGS) entry which is preliminary data.</text>
</comment>
<name>A0A9P5WWD8_9AGAR</name>
<keyword evidence="3" id="KW-1185">Reference proteome</keyword>
<accession>A0A9P5WWD8</accession>
<dbReference type="AlphaFoldDB" id="A0A9P5WWD8"/>
<evidence type="ECO:0000256" key="1">
    <source>
        <dbReference type="SAM" id="MobiDB-lite"/>
    </source>
</evidence>
<reference evidence="2" key="1">
    <citation type="submission" date="2020-11" db="EMBL/GenBank/DDBJ databases">
        <authorList>
            <consortium name="DOE Joint Genome Institute"/>
            <person name="Ahrendt S."/>
            <person name="Riley R."/>
            <person name="Andreopoulos W."/>
            <person name="Labutti K."/>
            <person name="Pangilinan J."/>
            <person name="Ruiz-Duenas F.J."/>
            <person name="Barrasa J.M."/>
            <person name="Sanchez-Garcia M."/>
            <person name="Camarero S."/>
            <person name="Miyauchi S."/>
            <person name="Serrano A."/>
            <person name="Linde D."/>
            <person name="Babiker R."/>
            <person name="Drula E."/>
            <person name="Ayuso-Fernandez I."/>
            <person name="Pacheco R."/>
            <person name="Padilla G."/>
            <person name="Ferreira P."/>
            <person name="Barriuso J."/>
            <person name="Kellner H."/>
            <person name="Castanera R."/>
            <person name="Alfaro M."/>
            <person name="Ramirez L."/>
            <person name="Pisabarro A.G."/>
            <person name="Kuo A."/>
            <person name="Tritt A."/>
            <person name="Lipzen A."/>
            <person name="He G."/>
            <person name="Yan M."/>
            <person name="Ng V."/>
            <person name="Cullen D."/>
            <person name="Martin F."/>
            <person name="Rosso M.-N."/>
            <person name="Henrissat B."/>
            <person name="Hibbett D."/>
            <person name="Martinez A.T."/>
            <person name="Grigoriev I.V."/>
        </authorList>
    </citation>
    <scope>NUCLEOTIDE SEQUENCE</scope>
    <source>
        <strain evidence="2">MF-IS2</strain>
    </source>
</reference>
<dbReference type="Proteomes" id="UP000807342">
    <property type="component" value="Unassembled WGS sequence"/>
</dbReference>
<protein>
    <submittedName>
        <fullName evidence="2">Uncharacterized protein</fullName>
    </submittedName>
</protein>
<gene>
    <name evidence="2" type="ORF">P691DRAFT_783792</name>
</gene>
<proteinExistence type="predicted"/>
<dbReference type="EMBL" id="MU153029">
    <property type="protein sequence ID" value="KAF9439993.1"/>
    <property type="molecule type" value="Genomic_DNA"/>
</dbReference>
<evidence type="ECO:0000313" key="2">
    <source>
        <dbReference type="EMBL" id="KAF9439993.1"/>
    </source>
</evidence>
<feature type="region of interest" description="Disordered" evidence="1">
    <location>
        <begin position="188"/>
        <end position="211"/>
    </location>
</feature>